<accession>A0A0D0DP46</accession>
<sequence length="71" mass="8067">NEAMHLWEDERALAKHEKWQVGWEKPKLGKLESPAPKPVLKGKGDKTVVDGNEDSDENNSKHDEGMDIDEE</sequence>
<dbReference type="AlphaFoldDB" id="A0A0D0DP46"/>
<proteinExistence type="predicted"/>
<protein>
    <submittedName>
        <fullName evidence="2">Uncharacterized protein</fullName>
    </submittedName>
</protein>
<keyword evidence="3" id="KW-1185">Reference proteome</keyword>
<dbReference type="HOGENOM" id="CLU_177422_0_0_1"/>
<organism evidence="2 3">
    <name type="scientific">Paxillus rubicundulus Ve08.2h10</name>
    <dbReference type="NCBI Taxonomy" id="930991"/>
    <lineage>
        <taxon>Eukaryota</taxon>
        <taxon>Fungi</taxon>
        <taxon>Dikarya</taxon>
        <taxon>Basidiomycota</taxon>
        <taxon>Agaricomycotina</taxon>
        <taxon>Agaricomycetes</taxon>
        <taxon>Agaricomycetidae</taxon>
        <taxon>Boletales</taxon>
        <taxon>Paxilineae</taxon>
        <taxon>Paxillaceae</taxon>
        <taxon>Paxillus</taxon>
    </lineage>
</organism>
<evidence type="ECO:0000256" key="1">
    <source>
        <dbReference type="SAM" id="MobiDB-lite"/>
    </source>
</evidence>
<feature type="non-terminal residue" evidence="2">
    <location>
        <position position="1"/>
    </location>
</feature>
<dbReference type="EMBL" id="KN825577">
    <property type="protein sequence ID" value="KIK84334.1"/>
    <property type="molecule type" value="Genomic_DNA"/>
</dbReference>
<name>A0A0D0DP46_9AGAM</name>
<feature type="region of interest" description="Disordered" evidence="1">
    <location>
        <begin position="26"/>
        <end position="71"/>
    </location>
</feature>
<gene>
    <name evidence="2" type="ORF">PAXRUDRAFT_152910</name>
</gene>
<evidence type="ECO:0000313" key="3">
    <source>
        <dbReference type="Proteomes" id="UP000054538"/>
    </source>
</evidence>
<reference evidence="3" key="2">
    <citation type="submission" date="2015-01" db="EMBL/GenBank/DDBJ databases">
        <title>Evolutionary Origins and Diversification of the Mycorrhizal Mutualists.</title>
        <authorList>
            <consortium name="DOE Joint Genome Institute"/>
            <consortium name="Mycorrhizal Genomics Consortium"/>
            <person name="Kohler A."/>
            <person name="Kuo A."/>
            <person name="Nagy L.G."/>
            <person name="Floudas D."/>
            <person name="Copeland A."/>
            <person name="Barry K.W."/>
            <person name="Cichocki N."/>
            <person name="Veneault-Fourrey C."/>
            <person name="LaButti K."/>
            <person name="Lindquist E.A."/>
            <person name="Lipzen A."/>
            <person name="Lundell T."/>
            <person name="Morin E."/>
            <person name="Murat C."/>
            <person name="Riley R."/>
            <person name="Ohm R."/>
            <person name="Sun H."/>
            <person name="Tunlid A."/>
            <person name="Henrissat B."/>
            <person name="Grigoriev I.V."/>
            <person name="Hibbett D.S."/>
            <person name="Martin F."/>
        </authorList>
    </citation>
    <scope>NUCLEOTIDE SEQUENCE [LARGE SCALE GENOMIC DNA]</scope>
    <source>
        <strain evidence="3">Ve08.2h10</strain>
    </source>
</reference>
<dbReference type="InParanoid" id="A0A0D0DP46"/>
<evidence type="ECO:0000313" key="2">
    <source>
        <dbReference type="EMBL" id="KIK84334.1"/>
    </source>
</evidence>
<reference evidence="2 3" key="1">
    <citation type="submission" date="2014-04" db="EMBL/GenBank/DDBJ databases">
        <authorList>
            <consortium name="DOE Joint Genome Institute"/>
            <person name="Kuo A."/>
            <person name="Kohler A."/>
            <person name="Jargeat P."/>
            <person name="Nagy L.G."/>
            <person name="Floudas D."/>
            <person name="Copeland A."/>
            <person name="Barry K.W."/>
            <person name="Cichocki N."/>
            <person name="Veneault-Fourrey C."/>
            <person name="LaButti K."/>
            <person name="Lindquist E.A."/>
            <person name="Lipzen A."/>
            <person name="Lundell T."/>
            <person name="Morin E."/>
            <person name="Murat C."/>
            <person name="Sun H."/>
            <person name="Tunlid A."/>
            <person name="Henrissat B."/>
            <person name="Grigoriev I.V."/>
            <person name="Hibbett D.S."/>
            <person name="Martin F."/>
            <person name="Nordberg H.P."/>
            <person name="Cantor M.N."/>
            <person name="Hua S.X."/>
        </authorList>
    </citation>
    <scope>NUCLEOTIDE SEQUENCE [LARGE SCALE GENOMIC DNA]</scope>
    <source>
        <strain evidence="2 3">Ve08.2h10</strain>
    </source>
</reference>
<dbReference type="Proteomes" id="UP000054538">
    <property type="component" value="Unassembled WGS sequence"/>
</dbReference>